<accession>A0A437PH66</accession>
<proteinExistence type="predicted"/>
<dbReference type="GO" id="GO:0008115">
    <property type="term" value="F:sarcosine oxidase activity"/>
    <property type="evidence" value="ECO:0007669"/>
    <property type="project" value="TreeGrafter"/>
</dbReference>
<evidence type="ECO:0000313" key="7">
    <source>
        <dbReference type="Proteomes" id="UP000286997"/>
    </source>
</evidence>
<organism evidence="6 7">
    <name type="scientific">Methylobacterium oryzihabitans</name>
    <dbReference type="NCBI Taxonomy" id="2499852"/>
    <lineage>
        <taxon>Bacteria</taxon>
        <taxon>Pseudomonadati</taxon>
        <taxon>Pseudomonadota</taxon>
        <taxon>Alphaproteobacteria</taxon>
        <taxon>Hyphomicrobiales</taxon>
        <taxon>Methylobacteriaceae</taxon>
        <taxon>Methylobacterium</taxon>
    </lineage>
</organism>
<protein>
    <submittedName>
        <fullName evidence="6">N-methyl-L-tryptophan oxidase</fullName>
    </submittedName>
</protein>
<dbReference type="Proteomes" id="UP000286997">
    <property type="component" value="Unassembled WGS sequence"/>
</dbReference>
<name>A0A437PH66_9HYPH</name>
<dbReference type="SUPFAM" id="SSF51905">
    <property type="entry name" value="FAD/NAD(P)-binding domain"/>
    <property type="match status" value="1"/>
</dbReference>
<dbReference type="Pfam" id="PF01266">
    <property type="entry name" value="DAO"/>
    <property type="match status" value="1"/>
</dbReference>
<dbReference type="NCBIfam" id="NF008425">
    <property type="entry name" value="PRK11259.1"/>
    <property type="match status" value="1"/>
</dbReference>
<dbReference type="OrthoDB" id="9806257at2"/>
<evidence type="ECO:0000256" key="3">
    <source>
        <dbReference type="ARBA" id="ARBA00022827"/>
    </source>
</evidence>
<evidence type="ECO:0000259" key="5">
    <source>
        <dbReference type="Pfam" id="PF01266"/>
    </source>
</evidence>
<dbReference type="Gene3D" id="3.50.50.60">
    <property type="entry name" value="FAD/NAD(P)-binding domain"/>
    <property type="match status" value="1"/>
</dbReference>
<comment type="caution">
    <text evidence="6">The sequence shown here is derived from an EMBL/GenBank/DDBJ whole genome shotgun (WGS) entry which is preliminary data.</text>
</comment>
<evidence type="ECO:0000256" key="2">
    <source>
        <dbReference type="ARBA" id="ARBA00022630"/>
    </source>
</evidence>
<dbReference type="GO" id="GO:0050660">
    <property type="term" value="F:flavin adenine dinucleotide binding"/>
    <property type="evidence" value="ECO:0007669"/>
    <property type="project" value="InterPro"/>
</dbReference>
<keyword evidence="4" id="KW-0560">Oxidoreductase</keyword>
<keyword evidence="2" id="KW-0285">Flavoprotein</keyword>
<evidence type="ECO:0000256" key="1">
    <source>
        <dbReference type="ARBA" id="ARBA00001974"/>
    </source>
</evidence>
<keyword evidence="7" id="KW-1185">Reference proteome</keyword>
<dbReference type="EMBL" id="SACP01000001">
    <property type="protein sequence ID" value="RVU21592.1"/>
    <property type="molecule type" value="Genomic_DNA"/>
</dbReference>
<reference evidence="6 7" key="1">
    <citation type="submission" date="2019-01" db="EMBL/GenBank/DDBJ databases">
        <authorList>
            <person name="Chen W.-M."/>
        </authorList>
    </citation>
    <scope>NUCLEOTIDE SEQUENCE [LARGE SCALE GENOMIC DNA]</scope>
    <source>
        <strain evidence="6 7">TER-1</strain>
    </source>
</reference>
<gene>
    <name evidence="6" type="ORF">EOE48_00600</name>
</gene>
<dbReference type="SUPFAM" id="SSF54373">
    <property type="entry name" value="FAD-linked reductases, C-terminal domain"/>
    <property type="match status" value="1"/>
</dbReference>
<comment type="cofactor">
    <cofactor evidence="1">
        <name>FAD</name>
        <dbReference type="ChEBI" id="CHEBI:57692"/>
    </cofactor>
</comment>
<dbReference type="InterPro" id="IPR006076">
    <property type="entry name" value="FAD-dep_OxRdtase"/>
</dbReference>
<dbReference type="InterPro" id="IPR045170">
    <property type="entry name" value="MTOX"/>
</dbReference>
<dbReference type="PANTHER" id="PTHR10961:SF7">
    <property type="entry name" value="FAD DEPENDENT OXIDOREDUCTASE DOMAIN-CONTAINING PROTEIN"/>
    <property type="match status" value="1"/>
</dbReference>
<dbReference type="AlphaFoldDB" id="A0A437PH66"/>
<dbReference type="InterPro" id="IPR036188">
    <property type="entry name" value="FAD/NAD-bd_sf"/>
</dbReference>
<dbReference type="PANTHER" id="PTHR10961">
    <property type="entry name" value="PEROXISOMAL SARCOSINE OXIDASE"/>
    <property type="match status" value="1"/>
</dbReference>
<evidence type="ECO:0000313" key="6">
    <source>
        <dbReference type="EMBL" id="RVU21592.1"/>
    </source>
</evidence>
<feature type="domain" description="FAD dependent oxidoreductase" evidence="5">
    <location>
        <begin position="4"/>
        <end position="355"/>
    </location>
</feature>
<evidence type="ECO:0000256" key="4">
    <source>
        <dbReference type="ARBA" id="ARBA00023002"/>
    </source>
</evidence>
<sequence>MVYDVIIIGIGGMGSAAAWQLARRGQRVLGLERFDIPHAMGSSHGISRIIRLPYHEDPAYVPLLHRAYELWRELEAETREEILVITGSIDASPEDARTFQGALASARLHRLDHEVLTGAEVNARFPGYRLPAAHRAVFQAQGGLVASERAIVAHVRAAQAAGATIRAREAVRGWEASGGRVSVTTDQGRYEAERLVLTAGPWMGDLVPLLKPVAIPERQVLAWLQPTRPELFARERFPVFNLMVEEGHYYGFPVYEVPGFKFGRYHHLGETTAADALRREPDEADERLLRSFSERYFPDGSGPTMALRTCLFTNTPDEHFILDHHPDHPEVVLASPCSGHGYKFCSVIGEVIADLATGDGTTRHEIGFLRAGPHRPGLAA</sequence>
<dbReference type="Gene3D" id="3.30.9.10">
    <property type="entry name" value="D-Amino Acid Oxidase, subunit A, domain 2"/>
    <property type="match status" value="1"/>
</dbReference>
<dbReference type="RefSeq" id="WP_127726835.1">
    <property type="nucleotide sequence ID" value="NZ_SACP01000001.1"/>
</dbReference>
<keyword evidence="3" id="KW-0274">FAD</keyword>